<name>A0A8X7NLQ8_CANPA</name>
<feature type="compositionally biased region" description="Basic and acidic residues" evidence="9">
    <location>
        <begin position="252"/>
        <end position="264"/>
    </location>
</feature>
<comment type="subcellular location">
    <subcellularLocation>
        <location evidence="2">Cytoplasm</location>
    </subcellularLocation>
    <subcellularLocation>
        <location evidence="1">Endosome membrane</location>
        <topology evidence="1">Peripheral membrane protein</topology>
    </subcellularLocation>
</comment>
<dbReference type="EMBL" id="JABWAB010000004">
    <property type="protein sequence ID" value="KAF6052757.1"/>
    <property type="molecule type" value="Genomic_DNA"/>
</dbReference>
<dbReference type="OrthoDB" id="391137at2759"/>
<dbReference type="AlphaFoldDB" id="A0A8X7NLQ8"/>
<feature type="domain" description="Vta1/callose synthase N-terminal" evidence="10">
    <location>
        <begin position="18"/>
        <end position="184"/>
    </location>
</feature>
<feature type="compositionally biased region" description="Acidic residues" evidence="9">
    <location>
        <begin position="227"/>
        <end position="236"/>
    </location>
</feature>
<keyword evidence="8" id="KW-0472">Membrane</keyword>
<dbReference type="Proteomes" id="UP000590412">
    <property type="component" value="Unassembled WGS sequence"/>
</dbReference>
<evidence type="ECO:0000256" key="6">
    <source>
        <dbReference type="ARBA" id="ARBA00022753"/>
    </source>
</evidence>
<feature type="region of interest" description="Disordered" evidence="9">
    <location>
        <begin position="340"/>
        <end position="374"/>
    </location>
</feature>
<evidence type="ECO:0000313" key="13">
    <source>
        <dbReference type="Proteomes" id="UP000590412"/>
    </source>
</evidence>
<evidence type="ECO:0000256" key="1">
    <source>
        <dbReference type="ARBA" id="ARBA00004481"/>
    </source>
</evidence>
<proteinExistence type="inferred from homology"/>
<keyword evidence="6" id="KW-0967">Endosome</keyword>
<dbReference type="InterPro" id="IPR039431">
    <property type="entry name" value="Vta1/CALS_N"/>
</dbReference>
<dbReference type="GO" id="GO:0015031">
    <property type="term" value="P:protein transport"/>
    <property type="evidence" value="ECO:0007669"/>
    <property type="project" value="UniProtKB-KW"/>
</dbReference>
<evidence type="ECO:0000259" key="10">
    <source>
        <dbReference type="Pfam" id="PF04652"/>
    </source>
</evidence>
<dbReference type="PANTHER" id="PTHR46009">
    <property type="entry name" value="VACUOLAR PROTEIN SORTING-ASSOCIATED PROTEIN VTA1 HOMOLOG"/>
    <property type="match status" value="1"/>
</dbReference>
<feature type="compositionally biased region" description="Polar residues" evidence="9">
    <location>
        <begin position="278"/>
        <end position="289"/>
    </location>
</feature>
<protein>
    <submittedName>
        <fullName evidence="12">Vta1 like family protein</fullName>
    </submittedName>
</protein>
<dbReference type="Pfam" id="PF18097">
    <property type="entry name" value="Vta1_C"/>
    <property type="match status" value="1"/>
</dbReference>
<dbReference type="GO" id="GO:0032511">
    <property type="term" value="P:late endosome to vacuole transport via multivesicular body sorting pathway"/>
    <property type="evidence" value="ECO:0007669"/>
    <property type="project" value="InterPro"/>
</dbReference>
<evidence type="ECO:0000256" key="5">
    <source>
        <dbReference type="ARBA" id="ARBA00022490"/>
    </source>
</evidence>
<dbReference type="InterPro" id="IPR041212">
    <property type="entry name" value="Vta1_C"/>
</dbReference>
<evidence type="ECO:0000256" key="9">
    <source>
        <dbReference type="SAM" id="MobiDB-lite"/>
    </source>
</evidence>
<keyword evidence="7" id="KW-0653">Protein transport</keyword>
<dbReference type="Pfam" id="PF04652">
    <property type="entry name" value="Vta1"/>
    <property type="match status" value="1"/>
</dbReference>
<dbReference type="Gene3D" id="1.20.5.420">
    <property type="entry name" value="Immunoglobulin FC, subunit C"/>
    <property type="match status" value="1"/>
</dbReference>
<evidence type="ECO:0000259" key="11">
    <source>
        <dbReference type="Pfam" id="PF18097"/>
    </source>
</evidence>
<dbReference type="GO" id="GO:0010008">
    <property type="term" value="C:endosome membrane"/>
    <property type="evidence" value="ECO:0007669"/>
    <property type="project" value="UniProtKB-SubCell"/>
</dbReference>
<evidence type="ECO:0000256" key="7">
    <source>
        <dbReference type="ARBA" id="ARBA00022927"/>
    </source>
</evidence>
<reference evidence="12" key="1">
    <citation type="submission" date="2020-03" db="EMBL/GenBank/DDBJ databases">
        <title>FDA dAtabase for Regulatory Grade micrObial Sequences (FDA-ARGOS): Supporting development and validation of Infectious Disease Dx tests.</title>
        <authorList>
            <person name="Campos J."/>
            <person name="Goldberg B."/>
            <person name="Tallon L."/>
            <person name="Sadzewicz L."/>
            <person name="Vavikolanu K."/>
            <person name="Mehta A."/>
            <person name="Aluvathingal J."/>
            <person name="Nadendla S."/>
            <person name="Nandy P."/>
            <person name="Geyer C."/>
            <person name="Yan Y."/>
            <person name="Sichtig H."/>
        </authorList>
    </citation>
    <scope>NUCLEOTIDE SEQUENCE [LARGE SCALE GENOMIC DNA]</scope>
    <source>
        <strain evidence="12">FDAARGOS_652</strain>
    </source>
</reference>
<dbReference type="InterPro" id="IPR044538">
    <property type="entry name" value="Vta1-like"/>
</dbReference>
<keyword evidence="5" id="KW-0963">Cytoplasm</keyword>
<comment type="caution">
    <text evidence="12">The sequence shown here is derived from an EMBL/GenBank/DDBJ whole genome shotgun (WGS) entry which is preliminary data.</text>
</comment>
<accession>A0A8X7NLQ8</accession>
<dbReference type="PANTHER" id="PTHR46009:SF1">
    <property type="entry name" value="VACUOLAR PROTEIN SORTING-ASSOCIATED PROTEIN VTA1 HOMOLOG"/>
    <property type="match status" value="1"/>
</dbReference>
<feature type="compositionally biased region" description="Basic and acidic residues" evidence="9">
    <location>
        <begin position="214"/>
        <end position="226"/>
    </location>
</feature>
<dbReference type="GO" id="GO:0005771">
    <property type="term" value="C:multivesicular body"/>
    <property type="evidence" value="ECO:0007669"/>
    <property type="project" value="TreeGrafter"/>
</dbReference>
<evidence type="ECO:0000256" key="3">
    <source>
        <dbReference type="ARBA" id="ARBA00007895"/>
    </source>
</evidence>
<feature type="region of interest" description="Disordered" evidence="9">
    <location>
        <begin position="205"/>
        <end position="327"/>
    </location>
</feature>
<sequence length="430" mass="48514">MSIAKNSIPEELRSDRNVSPYIHRAIELENVEPIISYFNKIYVLEYILNNKIHTRSKSNEEFTIKLLDDTESMKKDTTDEGLHTVLNDKNLSFRYVVKFAYSLFNSCLESLKFYNADNKAQMISKFRAAMCFLNVLDAFESSSDSIDFAAIFGPKIKDWNDFKAVNKEKLKVLKYQLTRLAKDEVQSEEGVQSTNADLERELEEELNKLSTDQGDERFEKGTTERIESEEEDDDITLDAKATPKNPSSSDNPIKDDSIENESHQVDTSNAATAVYRGLSQNTSDSNLDNIGTDDMNLPGAPHFTPDEGSDSEGVKLPHAPKYLPTDDLAGINKSGSIQVFAPNSPEGDTKSVTESAKQASVKMTRPAHHEKPLSKENIKEILNRDDVVVQIQKHTKFANSALQFEDFNEAENQLLKGLELLRALKRQEEE</sequence>
<evidence type="ECO:0000256" key="2">
    <source>
        <dbReference type="ARBA" id="ARBA00004496"/>
    </source>
</evidence>
<feature type="domain" description="Vta1 C-terminal" evidence="11">
    <location>
        <begin position="386"/>
        <end position="422"/>
    </location>
</feature>
<dbReference type="Gene3D" id="1.25.40.270">
    <property type="entry name" value="Vacuolar protein sorting-associated protein vta1"/>
    <property type="match status" value="1"/>
</dbReference>
<evidence type="ECO:0000256" key="8">
    <source>
        <dbReference type="ARBA" id="ARBA00023136"/>
    </source>
</evidence>
<evidence type="ECO:0000313" key="12">
    <source>
        <dbReference type="EMBL" id="KAF6052757.1"/>
    </source>
</evidence>
<comment type="similarity">
    <text evidence="3">Belongs to the VTA1 family.</text>
</comment>
<keyword evidence="4" id="KW-0813">Transport</keyword>
<organism evidence="12 13">
    <name type="scientific">Candida parapsilosis</name>
    <name type="common">Yeast</name>
    <dbReference type="NCBI Taxonomy" id="5480"/>
    <lineage>
        <taxon>Eukaryota</taxon>
        <taxon>Fungi</taxon>
        <taxon>Dikarya</taxon>
        <taxon>Ascomycota</taxon>
        <taxon>Saccharomycotina</taxon>
        <taxon>Pichiomycetes</taxon>
        <taxon>Debaryomycetaceae</taxon>
        <taxon>Candida/Lodderomyces clade</taxon>
        <taxon>Candida</taxon>
    </lineage>
</organism>
<dbReference type="InterPro" id="IPR023175">
    <property type="entry name" value="Vta1/CALS_N_sf"/>
</dbReference>
<gene>
    <name evidence="12" type="ORF">FOB60_003013</name>
</gene>
<evidence type="ECO:0000256" key="4">
    <source>
        <dbReference type="ARBA" id="ARBA00022448"/>
    </source>
</evidence>